<gene>
    <name evidence="2" type="ORF">AYBTSS11_LOCUS31120</name>
</gene>
<proteinExistence type="predicted"/>
<dbReference type="EMBL" id="OY731408">
    <property type="protein sequence ID" value="CAJ1978916.1"/>
    <property type="molecule type" value="Genomic_DNA"/>
</dbReference>
<sequence>MGWIWATAEDLGRNRARVLSLYRQILRSLNSPALPLSFAARLAKKAEVRAMFWVGSDERSVHNIADLIDAAEYSLSFLKKGQLPPRYIT</sequence>
<dbReference type="Pfam" id="PF23655">
    <property type="entry name" value="LYRM_2"/>
    <property type="match status" value="1"/>
</dbReference>
<evidence type="ECO:0000259" key="1">
    <source>
        <dbReference type="Pfam" id="PF23655"/>
    </source>
</evidence>
<evidence type="ECO:0000313" key="3">
    <source>
        <dbReference type="Proteomes" id="UP001189624"/>
    </source>
</evidence>
<protein>
    <recommendedName>
        <fullName evidence="1">LYR motif containing domain-containing protein</fullName>
    </recommendedName>
</protein>
<evidence type="ECO:0000313" key="2">
    <source>
        <dbReference type="EMBL" id="CAJ1978916.1"/>
    </source>
</evidence>
<keyword evidence="3" id="KW-1185">Reference proteome</keyword>
<dbReference type="PANTHER" id="PTHR36724:SF1">
    <property type="entry name" value="COMPLEX 1 LYR-LIKE PROTEIN"/>
    <property type="match status" value="1"/>
</dbReference>
<organism evidence="2 3">
    <name type="scientific">Sphenostylis stenocarpa</name>
    <dbReference type="NCBI Taxonomy" id="92480"/>
    <lineage>
        <taxon>Eukaryota</taxon>
        <taxon>Viridiplantae</taxon>
        <taxon>Streptophyta</taxon>
        <taxon>Embryophyta</taxon>
        <taxon>Tracheophyta</taxon>
        <taxon>Spermatophyta</taxon>
        <taxon>Magnoliopsida</taxon>
        <taxon>eudicotyledons</taxon>
        <taxon>Gunneridae</taxon>
        <taxon>Pentapetalae</taxon>
        <taxon>rosids</taxon>
        <taxon>fabids</taxon>
        <taxon>Fabales</taxon>
        <taxon>Fabaceae</taxon>
        <taxon>Papilionoideae</taxon>
        <taxon>50 kb inversion clade</taxon>
        <taxon>NPAAA clade</taxon>
        <taxon>indigoferoid/millettioid clade</taxon>
        <taxon>Phaseoleae</taxon>
        <taxon>Sphenostylis</taxon>
    </lineage>
</organism>
<name>A0AA87B8Q4_9FABA</name>
<dbReference type="PANTHER" id="PTHR36724">
    <property type="entry name" value="COMPLEX 1 LYR-LIKE PROTEIN"/>
    <property type="match status" value="1"/>
</dbReference>
<reference evidence="2" key="1">
    <citation type="submission" date="2023-10" db="EMBL/GenBank/DDBJ databases">
        <authorList>
            <person name="Domelevo Entfellner J.-B."/>
        </authorList>
    </citation>
    <scope>NUCLEOTIDE SEQUENCE</scope>
</reference>
<feature type="domain" description="LYR motif containing" evidence="1">
    <location>
        <begin position="10"/>
        <end position="79"/>
    </location>
</feature>
<dbReference type="Gramene" id="rna-AYBTSS11_LOCUS31120">
    <property type="protein sequence ID" value="CAJ1978916.1"/>
    <property type="gene ID" value="gene-AYBTSS11_LOCUS31120"/>
</dbReference>
<dbReference type="AlphaFoldDB" id="A0AA87B8Q4"/>
<accession>A0AA87B8Q4</accession>
<dbReference type="Proteomes" id="UP001189624">
    <property type="component" value="Chromosome 11"/>
</dbReference>
<dbReference type="InterPro" id="IPR056185">
    <property type="entry name" value="LYRM_2_plant"/>
</dbReference>